<dbReference type="Pfam" id="PF00144">
    <property type="entry name" value="Beta-lactamase"/>
    <property type="match status" value="1"/>
</dbReference>
<organism evidence="9 10">
    <name type="scientific">Saccharibacillus brassicae</name>
    <dbReference type="NCBI Taxonomy" id="2583377"/>
    <lineage>
        <taxon>Bacteria</taxon>
        <taxon>Bacillati</taxon>
        <taxon>Bacillota</taxon>
        <taxon>Bacilli</taxon>
        <taxon>Bacillales</taxon>
        <taxon>Paenibacillaceae</taxon>
        <taxon>Saccharibacillus</taxon>
    </lineage>
</organism>
<feature type="transmembrane region" description="Helical" evidence="6">
    <location>
        <begin position="592"/>
        <end position="612"/>
    </location>
</feature>
<dbReference type="Gene3D" id="3.40.710.10">
    <property type="entry name" value="DD-peptidase/beta-lactamase superfamily"/>
    <property type="match status" value="1"/>
</dbReference>
<dbReference type="EMBL" id="CP041217">
    <property type="protein sequence ID" value="QDH22680.1"/>
    <property type="molecule type" value="Genomic_DNA"/>
</dbReference>
<dbReference type="GO" id="GO:0046677">
    <property type="term" value="P:response to antibiotic"/>
    <property type="evidence" value="ECO:0007669"/>
    <property type="project" value="UniProtKB-UniRule"/>
</dbReference>
<keyword evidence="10" id="KW-1185">Reference proteome</keyword>
<keyword evidence="6" id="KW-1133">Transmembrane helix</keyword>
<dbReference type="InterPro" id="IPR012338">
    <property type="entry name" value="Beta-lactam/transpept-like"/>
</dbReference>
<evidence type="ECO:0000313" key="9">
    <source>
        <dbReference type="EMBL" id="QDH22680.1"/>
    </source>
</evidence>
<keyword evidence="3 5" id="KW-0378">Hydrolase</keyword>
<dbReference type="OrthoDB" id="846150at2"/>
<keyword evidence="7" id="KW-0732">Signal</keyword>
<keyword evidence="6" id="KW-0812">Transmembrane</keyword>
<dbReference type="EC" id="3.5.2.6" evidence="5"/>
<dbReference type="KEGG" id="saca:FFV09_18635"/>
<dbReference type="InterPro" id="IPR050491">
    <property type="entry name" value="AmpC-like"/>
</dbReference>
<keyword evidence="4 5" id="KW-0046">Antibiotic resistance</keyword>
<dbReference type="SUPFAM" id="SSF56601">
    <property type="entry name" value="beta-lactamase/transpeptidase-like"/>
    <property type="match status" value="1"/>
</dbReference>
<dbReference type="InterPro" id="IPR001466">
    <property type="entry name" value="Beta-lactam-related"/>
</dbReference>
<evidence type="ECO:0000256" key="4">
    <source>
        <dbReference type="ARBA" id="ARBA00023251"/>
    </source>
</evidence>
<evidence type="ECO:0000256" key="2">
    <source>
        <dbReference type="ARBA" id="ARBA00007840"/>
    </source>
</evidence>
<accession>A0A4Y6V1P3</accession>
<evidence type="ECO:0000256" key="1">
    <source>
        <dbReference type="ARBA" id="ARBA00001526"/>
    </source>
</evidence>
<feature type="domain" description="Beta-lactamase-related" evidence="8">
    <location>
        <begin position="61"/>
        <end position="383"/>
    </location>
</feature>
<evidence type="ECO:0000313" key="10">
    <source>
        <dbReference type="Proteomes" id="UP000316968"/>
    </source>
</evidence>
<dbReference type="PANTHER" id="PTHR46825:SF9">
    <property type="entry name" value="BETA-LACTAMASE-RELATED DOMAIN-CONTAINING PROTEIN"/>
    <property type="match status" value="1"/>
</dbReference>
<evidence type="ECO:0000256" key="6">
    <source>
        <dbReference type="SAM" id="Phobius"/>
    </source>
</evidence>
<dbReference type="Proteomes" id="UP000316968">
    <property type="component" value="Chromosome"/>
</dbReference>
<feature type="transmembrane region" description="Helical" evidence="6">
    <location>
        <begin position="624"/>
        <end position="646"/>
    </location>
</feature>
<reference evidence="9 10" key="1">
    <citation type="submission" date="2019-06" db="EMBL/GenBank/DDBJ databases">
        <title>Saccharibacillus brassicae sp. nov., an endophytic bacterium isolated from Chinese cabbage seeds (Brassica pekinensis).</title>
        <authorList>
            <person name="Jiang L."/>
            <person name="Lee J."/>
            <person name="Kim S.W."/>
        </authorList>
    </citation>
    <scope>NUCLEOTIDE SEQUENCE [LARGE SCALE GENOMIC DNA]</scope>
    <source>
        <strain evidence="10">KCTC 43072 / ATSA2</strain>
    </source>
</reference>
<protein>
    <recommendedName>
        <fullName evidence="5">Beta-lactamase</fullName>
        <ecNumber evidence="5">3.5.2.6</ecNumber>
    </recommendedName>
</protein>
<feature type="transmembrane region" description="Helical" evidence="6">
    <location>
        <begin position="510"/>
        <end position="535"/>
    </location>
</feature>
<evidence type="ECO:0000256" key="3">
    <source>
        <dbReference type="ARBA" id="ARBA00022801"/>
    </source>
</evidence>
<evidence type="ECO:0000256" key="5">
    <source>
        <dbReference type="RuleBase" id="RU361140"/>
    </source>
</evidence>
<proteinExistence type="inferred from homology"/>
<sequence length="647" mass="71120">MFAFPLSRLSVPVLRSMLTGLILCLLLTAFAPSSSAAQAQVNAGGAATPSGIAFSDLEAYVDRFVEPYIGQSTAAASIAVVQDGQIVLSKAYGYADIEHRTAADPQTVFELGSISKLFVWTSVMQLVEAGRLDLQADIRTYLPPGFLKRLAYEQPITLLHLMNHTAGFEQYMFDMAYDSPEPVRTLEEGLRLAEPAQIYRPGEHVAYSNYGNSLAAYIVERTAGEPYDQYVDEHILAPLHMKQTAISSVLQNRPDLLQRKASGYLSAENGNVVRGAWNYMSMYPNGGANGTAEELARFAMAFMPESGQASPLFRQSSTLPDMLSRSHGEDPYMPGIAHGFWEYPGAYRTLGHGGNTIAFSSSLQIVPEKRFAVIVLTNQASEAHLVHGLTQALLGDPAIPPSNEVLPDSSRLAGSFVAARRAEKGFMGVYPYLSLMRVSSSAPNTLTVKLVGFESEYRQIRPDLYQRVSGDAALGAWPLLQFTTEQGKVQQISLYTTDYLPLPAGRSMPLLIAEAAAAVIALLFFLIVPPLQLALAKFGRTRRAHPLPPLLRRSMLAFSFSGTLLAANNVLLALRMLSENERPYRDVLPQLILNPVFAAVGLIALLLTLFTLRRRPHLTRTERIFLIVSAVLWLILIALLTVWQFYY</sequence>
<comment type="similarity">
    <text evidence="2 5">Belongs to the class-C beta-lactamase family.</text>
</comment>
<feature type="chain" id="PRO_5021309796" description="Beta-lactamase" evidence="7">
    <location>
        <begin position="37"/>
        <end position="647"/>
    </location>
</feature>
<dbReference type="GO" id="GO:0017001">
    <property type="term" value="P:antibiotic catabolic process"/>
    <property type="evidence" value="ECO:0007669"/>
    <property type="project" value="InterPro"/>
</dbReference>
<keyword evidence="6" id="KW-0472">Membrane</keyword>
<dbReference type="PROSITE" id="PS00336">
    <property type="entry name" value="BETA_LACTAMASE_C"/>
    <property type="match status" value="1"/>
</dbReference>
<name>A0A4Y6V1P3_SACBS</name>
<dbReference type="GO" id="GO:0008800">
    <property type="term" value="F:beta-lactamase activity"/>
    <property type="evidence" value="ECO:0007669"/>
    <property type="project" value="UniProtKB-UniRule"/>
</dbReference>
<dbReference type="InterPro" id="IPR001586">
    <property type="entry name" value="Beta-lactam_class-C_AS"/>
</dbReference>
<feature type="signal peptide" evidence="7">
    <location>
        <begin position="1"/>
        <end position="36"/>
    </location>
</feature>
<dbReference type="GO" id="GO:0030288">
    <property type="term" value="C:outer membrane-bounded periplasmic space"/>
    <property type="evidence" value="ECO:0007669"/>
    <property type="project" value="InterPro"/>
</dbReference>
<feature type="transmembrane region" description="Helical" evidence="6">
    <location>
        <begin position="556"/>
        <end position="577"/>
    </location>
</feature>
<evidence type="ECO:0000256" key="7">
    <source>
        <dbReference type="SAM" id="SignalP"/>
    </source>
</evidence>
<dbReference type="RefSeq" id="WP_141449221.1">
    <property type="nucleotide sequence ID" value="NZ_CP041217.1"/>
</dbReference>
<dbReference type="AlphaFoldDB" id="A0A4Y6V1P3"/>
<evidence type="ECO:0000259" key="8">
    <source>
        <dbReference type="Pfam" id="PF00144"/>
    </source>
</evidence>
<dbReference type="PANTHER" id="PTHR46825">
    <property type="entry name" value="D-ALANYL-D-ALANINE-CARBOXYPEPTIDASE/ENDOPEPTIDASE AMPH"/>
    <property type="match status" value="1"/>
</dbReference>
<gene>
    <name evidence="9" type="ORF">FFV09_18635</name>
</gene>
<comment type="catalytic activity">
    <reaction evidence="1 5">
        <text>a beta-lactam + H2O = a substituted beta-amino acid</text>
        <dbReference type="Rhea" id="RHEA:20401"/>
        <dbReference type="ChEBI" id="CHEBI:15377"/>
        <dbReference type="ChEBI" id="CHEBI:35627"/>
        <dbReference type="ChEBI" id="CHEBI:140347"/>
        <dbReference type="EC" id="3.5.2.6"/>
    </reaction>
</comment>